<dbReference type="Proteomes" id="UP000028045">
    <property type="component" value="Unassembled WGS sequence"/>
</dbReference>
<dbReference type="EMBL" id="KL648519">
    <property type="protein sequence ID" value="KEY69621.1"/>
    <property type="molecule type" value="Genomic_DNA"/>
</dbReference>
<dbReference type="PANTHER" id="PTHR37807:SF3">
    <property type="entry name" value="OS07G0160300 PROTEIN"/>
    <property type="match status" value="1"/>
</dbReference>
<dbReference type="OrthoDB" id="3231855at2759"/>
<accession>A0A084AWE2</accession>
<dbReference type="HOGENOM" id="CLU_101476_0_0_1"/>
<keyword evidence="2" id="KW-1185">Reference proteome</keyword>
<protein>
    <submittedName>
        <fullName evidence="1">Uncharacterized protein</fullName>
    </submittedName>
</protein>
<dbReference type="SUPFAM" id="SSF52540">
    <property type="entry name" value="P-loop containing nucleoside triphosphate hydrolases"/>
    <property type="match status" value="1"/>
</dbReference>
<name>A0A084AWE2_STACB</name>
<proteinExistence type="predicted"/>
<dbReference type="PANTHER" id="PTHR37807">
    <property type="entry name" value="OS07G0160300 PROTEIN"/>
    <property type="match status" value="1"/>
</dbReference>
<evidence type="ECO:0000313" key="1">
    <source>
        <dbReference type="EMBL" id="KEY69621.1"/>
    </source>
</evidence>
<organism evidence="1 2">
    <name type="scientific">Stachybotrys chartarum (strain CBS 109288 / IBT 7711)</name>
    <name type="common">Toxic black mold</name>
    <name type="synonym">Stilbospora chartarum</name>
    <dbReference type="NCBI Taxonomy" id="1280523"/>
    <lineage>
        <taxon>Eukaryota</taxon>
        <taxon>Fungi</taxon>
        <taxon>Dikarya</taxon>
        <taxon>Ascomycota</taxon>
        <taxon>Pezizomycotina</taxon>
        <taxon>Sordariomycetes</taxon>
        <taxon>Hypocreomycetidae</taxon>
        <taxon>Hypocreales</taxon>
        <taxon>Stachybotryaceae</taxon>
        <taxon>Stachybotrys</taxon>
    </lineage>
</organism>
<dbReference type="InterPro" id="IPR027417">
    <property type="entry name" value="P-loop_NTPase"/>
</dbReference>
<gene>
    <name evidence="1" type="ORF">S7711_11178</name>
</gene>
<sequence length="189" mass="21078">MPKLLIQMSGAPGAGKSSIARLLRPRIHAVIIDHDVLRSSLLESSVMSFDHAAREAYSLQWKLAQDFMEQGLNVIVDSTCNYPEVLDRGSALASGHGYAYWYVECRVRDVQLLDRRLRAREPKLSQRTAIDCPPAAAGTARAEQDSYALFNHWIDNPCRPAHNAVIVDSRGSQELLRDHILKQIVGESS</sequence>
<reference evidence="1 2" key="1">
    <citation type="journal article" date="2014" name="BMC Genomics">
        <title>Comparative genome sequencing reveals chemotype-specific gene clusters in the toxigenic black mold Stachybotrys.</title>
        <authorList>
            <person name="Semeiks J."/>
            <person name="Borek D."/>
            <person name="Otwinowski Z."/>
            <person name="Grishin N.V."/>
        </authorList>
    </citation>
    <scope>NUCLEOTIDE SEQUENCE [LARGE SCALE GENOMIC DNA]</scope>
    <source>
        <strain evidence="2">CBS 109288 / IBT 7711</strain>
    </source>
</reference>
<dbReference type="Gene3D" id="3.40.50.300">
    <property type="entry name" value="P-loop containing nucleotide triphosphate hydrolases"/>
    <property type="match status" value="1"/>
</dbReference>
<dbReference type="Pfam" id="PF13671">
    <property type="entry name" value="AAA_33"/>
    <property type="match status" value="1"/>
</dbReference>
<dbReference type="AlphaFoldDB" id="A0A084AWE2"/>
<evidence type="ECO:0000313" key="2">
    <source>
        <dbReference type="Proteomes" id="UP000028045"/>
    </source>
</evidence>